<comment type="caution">
    <text evidence="2">The sequence shown here is derived from an EMBL/GenBank/DDBJ whole genome shotgun (WGS) entry which is preliminary data.</text>
</comment>
<organism evidence="2 3">
    <name type="scientific">Cuscuta epithymum</name>
    <dbReference type="NCBI Taxonomy" id="186058"/>
    <lineage>
        <taxon>Eukaryota</taxon>
        <taxon>Viridiplantae</taxon>
        <taxon>Streptophyta</taxon>
        <taxon>Embryophyta</taxon>
        <taxon>Tracheophyta</taxon>
        <taxon>Spermatophyta</taxon>
        <taxon>Magnoliopsida</taxon>
        <taxon>eudicotyledons</taxon>
        <taxon>Gunneridae</taxon>
        <taxon>Pentapetalae</taxon>
        <taxon>asterids</taxon>
        <taxon>lamiids</taxon>
        <taxon>Solanales</taxon>
        <taxon>Convolvulaceae</taxon>
        <taxon>Cuscuteae</taxon>
        <taxon>Cuscuta</taxon>
        <taxon>Cuscuta subgen. Cuscuta</taxon>
    </lineage>
</organism>
<accession>A0AAV0EJF9</accession>
<name>A0AAV0EJF9_9ASTE</name>
<evidence type="ECO:0000313" key="3">
    <source>
        <dbReference type="Proteomes" id="UP001152523"/>
    </source>
</evidence>
<gene>
    <name evidence="2" type="ORF">CEPIT_LOCUS25268</name>
</gene>
<dbReference type="Proteomes" id="UP001152523">
    <property type="component" value="Unassembled WGS sequence"/>
</dbReference>
<evidence type="ECO:0000313" key="2">
    <source>
        <dbReference type="EMBL" id="CAH9123505.1"/>
    </source>
</evidence>
<feature type="region of interest" description="Disordered" evidence="1">
    <location>
        <begin position="1"/>
        <end position="35"/>
    </location>
</feature>
<proteinExistence type="predicted"/>
<feature type="compositionally biased region" description="Basic residues" evidence="1">
    <location>
        <begin position="71"/>
        <end position="88"/>
    </location>
</feature>
<evidence type="ECO:0000256" key="1">
    <source>
        <dbReference type="SAM" id="MobiDB-lite"/>
    </source>
</evidence>
<feature type="region of interest" description="Disordered" evidence="1">
    <location>
        <begin position="71"/>
        <end position="94"/>
    </location>
</feature>
<reference evidence="2" key="1">
    <citation type="submission" date="2022-07" db="EMBL/GenBank/DDBJ databases">
        <authorList>
            <person name="Macas J."/>
            <person name="Novak P."/>
            <person name="Neumann P."/>
        </authorList>
    </citation>
    <scope>NUCLEOTIDE SEQUENCE</scope>
</reference>
<keyword evidence="3" id="KW-1185">Reference proteome</keyword>
<protein>
    <submittedName>
        <fullName evidence="2">Uncharacterized protein</fullName>
    </submittedName>
</protein>
<sequence>MTLIPAYSDASDSFDHSDDSFFSGDRRPPISNEEDIRNSKFNSAICRKAEFITSENCLPTDNLNTQLKIYKKSQKNKRRHSTKTRSQSKKFPWV</sequence>
<dbReference type="EMBL" id="CAMAPF010000930">
    <property type="protein sequence ID" value="CAH9123505.1"/>
    <property type="molecule type" value="Genomic_DNA"/>
</dbReference>
<dbReference type="AlphaFoldDB" id="A0AAV0EJF9"/>
<feature type="compositionally biased region" description="Basic and acidic residues" evidence="1">
    <location>
        <begin position="13"/>
        <end position="35"/>
    </location>
</feature>